<gene>
    <name evidence="1" type="ORF">MICAK_3900005</name>
</gene>
<sequence length="41" mass="4688">MTAITIFRDISKNELNKSNFAILWSIQSIFPVYIAKCPANE</sequence>
<protein>
    <submittedName>
        <fullName evidence="1">Uncharacterized protein</fullName>
    </submittedName>
</protein>
<dbReference type="AlphaFoldDB" id="I4IV29"/>
<accession>I4IV29</accession>
<reference evidence="1 2" key="1">
    <citation type="submission" date="2012-04" db="EMBL/GenBank/DDBJ databases">
        <authorList>
            <person name="Genoscope - CEA"/>
        </authorList>
    </citation>
    <scope>NUCLEOTIDE SEQUENCE [LARGE SCALE GENOMIC DNA]</scope>
    <source>
        <strain evidence="1 2">9701</strain>
    </source>
</reference>
<dbReference type="EMBL" id="CAIQ01000324">
    <property type="protein sequence ID" value="CCI38153.1"/>
    <property type="molecule type" value="Genomic_DNA"/>
</dbReference>
<proteinExistence type="predicted"/>
<dbReference type="Proteomes" id="UP000004047">
    <property type="component" value="Unassembled WGS sequence"/>
</dbReference>
<comment type="caution">
    <text evidence="1">The sequence shown here is derived from an EMBL/GenBank/DDBJ whole genome shotgun (WGS) entry which is preliminary data.</text>
</comment>
<name>I4IV29_MICAE</name>
<evidence type="ECO:0000313" key="2">
    <source>
        <dbReference type="Proteomes" id="UP000004047"/>
    </source>
</evidence>
<organism evidence="1 2">
    <name type="scientific">Microcystis aeruginosa PCC 9701</name>
    <dbReference type="NCBI Taxonomy" id="721123"/>
    <lineage>
        <taxon>Bacteria</taxon>
        <taxon>Bacillati</taxon>
        <taxon>Cyanobacteriota</taxon>
        <taxon>Cyanophyceae</taxon>
        <taxon>Oscillatoriophycideae</taxon>
        <taxon>Chroococcales</taxon>
        <taxon>Microcystaceae</taxon>
        <taxon>Microcystis</taxon>
    </lineage>
</organism>
<dbReference type="HOGENOM" id="CLU_3272820_0_0_3"/>
<evidence type="ECO:0000313" key="1">
    <source>
        <dbReference type="EMBL" id="CCI38153.1"/>
    </source>
</evidence>